<dbReference type="SUPFAM" id="SSF51556">
    <property type="entry name" value="Metallo-dependent hydrolases"/>
    <property type="match status" value="1"/>
</dbReference>
<keyword evidence="2" id="KW-0378">Hydrolase</keyword>
<gene>
    <name evidence="3" type="ORF">IPP58_07435</name>
</gene>
<sequence>MGLVRPRRGPACGLGRVAPGRWRWRLGHAGLRGSGTHLLFGGNRSGEFNWRLAGVSYQQIAAEGGGIRGTVRATRGANFS</sequence>
<dbReference type="GO" id="GO:0046872">
    <property type="term" value="F:metal ion binding"/>
    <property type="evidence" value="ECO:0007669"/>
    <property type="project" value="UniProtKB-KW"/>
</dbReference>
<protein>
    <submittedName>
        <fullName evidence="3">Uncharacterized protein</fullName>
    </submittedName>
</protein>
<proteinExistence type="predicted"/>
<dbReference type="GO" id="GO:0005737">
    <property type="term" value="C:cytoplasm"/>
    <property type="evidence" value="ECO:0007669"/>
    <property type="project" value="InterPro"/>
</dbReference>
<comment type="caution">
    <text evidence="3">The sequence shown here is derived from an EMBL/GenBank/DDBJ whole genome shotgun (WGS) entry which is preliminary data.</text>
</comment>
<dbReference type="InterPro" id="IPR032466">
    <property type="entry name" value="Metal_Hydrolase"/>
</dbReference>
<evidence type="ECO:0000313" key="3">
    <source>
        <dbReference type="EMBL" id="MBK9796316.1"/>
    </source>
</evidence>
<dbReference type="GO" id="GO:0019556">
    <property type="term" value="P:L-histidine catabolic process to glutamate and formamide"/>
    <property type="evidence" value="ECO:0007669"/>
    <property type="project" value="InterPro"/>
</dbReference>
<dbReference type="PANTHER" id="PTHR42752">
    <property type="entry name" value="IMIDAZOLONEPROPIONASE"/>
    <property type="match status" value="1"/>
</dbReference>
<dbReference type="PANTHER" id="PTHR42752:SF1">
    <property type="entry name" value="IMIDAZOLONEPROPIONASE-RELATED"/>
    <property type="match status" value="1"/>
</dbReference>
<dbReference type="AlphaFoldDB" id="A0A9D7SHZ7"/>
<dbReference type="Proteomes" id="UP000886657">
    <property type="component" value="Unassembled WGS sequence"/>
</dbReference>
<dbReference type="Gene3D" id="3.20.20.140">
    <property type="entry name" value="Metal-dependent hydrolases"/>
    <property type="match status" value="1"/>
</dbReference>
<evidence type="ECO:0000256" key="2">
    <source>
        <dbReference type="ARBA" id="ARBA00022801"/>
    </source>
</evidence>
<dbReference type="GO" id="GO:0050480">
    <property type="term" value="F:imidazolonepropionase activity"/>
    <property type="evidence" value="ECO:0007669"/>
    <property type="project" value="TreeGrafter"/>
</dbReference>
<evidence type="ECO:0000256" key="1">
    <source>
        <dbReference type="ARBA" id="ARBA00022723"/>
    </source>
</evidence>
<dbReference type="InterPro" id="IPR005920">
    <property type="entry name" value="HutI"/>
</dbReference>
<name>A0A9D7SHZ7_9BACT</name>
<keyword evidence="1" id="KW-0479">Metal-binding</keyword>
<reference evidence="3" key="1">
    <citation type="submission" date="2020-10" db="EMBL/GenBank/DDBJ databases">
        <title>Connecting structure to function with the recovery of over 1000 high-quality activated sludge metagenome-assembled genomes encoding full-length rRNA genes using long-read sequencing.</title>
        <authorList>
            <person name="Singleton C.M."/>
            <person name="Petriglieri F."/>
            <person name="Kristensen J.M."/>
            <person name="Kirkegaard R.H."/>
            <person name="Michaelsen T.Y."/>
            <person name="Andersen M.H."/>
            <person name="Karst S.M."/>
            <person name="Dueholm M.S."/>
            <person name="Nielsen P.H."/>
            <person name="Albertsen M."/>
        </authorList>
    </citation>
    <scope>NUCLEOTIDE SEQUENCE</scope>
    <source>
        <strain evidence="3">Skiv_18-Q3-R9-52_MAXAC.067</strain>
    </source>
</reference>
<accession>A0A9D7SHZ7</accession>
<organism evidence="3 4">
    <name type="scientific">Candidatus Geothrix skivensis</name>
    <dbReference type="NCBI Taxonomy" id="2954439"/>
    <lineage>
        <taxon>Bacteria</taxon>
        <taxon>Pseudomonadati</taxon>
        <taxon>Acidobacteriota</taxon>
        <taxon>Holophagae</taxon>
        <taxon>Holophagales</taxon>
        <taxon>Holophagaceae</taxon>
        <taxon>Geothrix</taxon>
    </lineage>
</organism>
<evidence type="ECO:0000313" key="4">
    <source>
        <dbReference type="Proteomes" id="UP000886657"/>
    </source>
</evidence>
<dbReference type="EMBL" id="JADKIO010000005">
    <property type="protein sequence ID" value="MBK9796316.1"/>
    <property type="molecule type" value="Genomic_DNA"/>
</dbReference>